<reference evidence="9" key="1">
    <citation type="journal article" date="2019" name="Int. J. Syst. Evol. Microbiol.">
        <title>The Global Catalogue of Microorganisms (GCM) 10K type strain sequencing project: providing services to taxonomists for standard genome sequencing and annotation.</title>
        <authorList>
            <consortium name="The Broad Institute Genomics Platform"/>
            <consortium name="The Broad Institute Genome Sequencing Center for Infectious Disease"/>
            <person name="Wu L."/>
            <person name="Ma J."/>
        </authorList>
    </citation>
    <scope>NUCLEOTIDE SEQUENCE [LARGE SCALE GENOMIC DNA]</scope>
    <source>
        <strain evidence="9">CECT 8289</strain>
    </source>
</reference>
<evidence type="ECO:0000256" key="4">
    <source>
        <dbReference type="ARBA" id="ARBA00022692"/>
    </source>
</evidence>
<feature type="transmembrane region" description="Helical" evidence="7">
    <location>
        <begin position="160"/>
        <end position="185"/>
    </location>
</feature>
<protein>
    <submittedName>
        <fullName evidence="8">Dicarboxylate/amino acid:cation symporter</fullName>
    </submittedName>
</protein>
<evidence type="ECO:0000313" key="9">
    <source>
        <dbReference type="Proteomes" id="UP001595907"/>
    </source>
</evidence>
<comment type="subcellular location">
    <subcellularLocation>
        <location evidence="1">Cell membrane</location>
        <topology evidence="1">Multi-pass membrane protein</topology>
    </subcellularLocation>
</comment>
<accession>A0ABV8QXG5</accession>
<evidence type="ECO:0000256" key="2">
    <source>
        <dbReference type="ARBA" id="ARBA00022448"/>
    </source>
</evidence>
<dbReference type="Pfam" id="PF00375">
    <property type="entry name" value="SDF"/>
    <property type="match status" value="1"/>
</dbReference>
<feature type="transmembrane region" description="Helical" evidence="7">
    <location>
        <begin position="300"/>
        <end position="325"/>
    </location>
</feature>
<feature type="transmembrane region" description="Helical" evidence="7">
    <location>
        <begin position="266"/>
        <end position="288"/>
    </location>
</feature>
<keyword evidence="9" id="KW-1185">Reference proteome</keyword>
<gene>
    <name evidence="8" type="ORF">ACFOWM_12310</name>
</gene>
<dbReference type="PANTHER" id="PTHR42865">
    <property type="entry name" value="PROTON/GLUTAMATE-ASPARTATE SYMPORTER"/>
    <property type="match status" value="1"/>
</dbReference>
<evidence type="ECO:0000256" key="7">
    <source>
        <dbReference type="SAM" id="Phobius"/>
    </source>
</evidence>
<evidence type="ECO:0000256" key="3">
    <source>
        <dbReference type="ARBA" id="ARBA00022475"/>
    </source>
</evidence>
<organism evidence="8 9">
    <name type="scientific">Ferruginibacter yonginensis</name>
    <dbReference type="NCBI Taxonomy" id="1310416"/>
    <lineage>
        <taxon>Bacteria</taxon>
        <taxon>Pseudomonadati</taxon>
        <taxon>Bacteroidota</taxon>
        <taxon>Chitinophagia</taxon>
        <taxon>Chitinophagales</taxon>
        <taxon>Chitinophagaceae</taxon>
        <taxon>Ferruginibacter</taxon>
    </lineage>
</organism>
<feature type="transmembrane region" description="Helical" evidence="7">
    <location>
        <begin position="337"/>
        <end position="361"/>
    </location>
</feature>
<evidence type="ECO:0000256" key="1">
    <source>
        <dbReference type="ARBA" id="ARBA00004651"/>
    </source>
</evidence>
<evidence type="ECO:0000313" key="8">
    <source>
        <dbReference type="EMBL" id="MFC4263669.1"/>
    </source>
</evidence>
<keyword evidence="3" id="KW-1003">Cell membrane</keyword>
<dbReference type="SUPFAM" id="SSF118215">
    <property type="entry name" value="Proton glutamate symport protein"/>
    <property type="match status" value="1"/>
</dbReference>
<feature type="transmembrane region" description="Helical" evidence="7">
    <location>
        <begin position="436"/>
        <end position="455"/>
    </location>
</feature>
<dbReference type="RefSeq" id="WP_379710574.1">
    <property type="nucleotide sequence ID" value="NZ_JBHSCZ010000003.1"/>
</dbReference>
<comment type="caution">
    <text evidence="8">The sequence shown here is derived from an EMBL/GenBank/DDBJ whole genome shotgun (WGS) entry which is preliminary data.</text>
</comment>
<proteinExistence type="predicted"/>
<keyword evidence="2" id="KW-0813">Transport</keyword>
<evidence type="ECO:0000256" key="6">
    <source>
        <dbReference type="ARBA" id="ARBA00023136"/>
    </source>
</evidence>
<dbReference type="PANTHER" id="PTHR42865:SF7">
    <property type="entry name" value="PROTON_GLUTAMATE-ASPARTATE SYMPORTER"/>
    <property type="match status" value="1"/>
</dbReference>
<keyword evidence="5 7" id="KW-1133">Transmembrane helix</keyword>
<dbReference type="EMBL" id="JBHSCZ010000003">
    <property type="protein sequence ID" value="MFC4263669.1"/>
    <property type="molecule type" value="Genomic_DNA"/>
</dbReference>
<feature type="transmembrane region" description="Helical" evidence="7">
    <location>
        <begin position="12"/>
        <end position="33"/>
    </location>
</feature>
<dbReference type="PRINTS" id="PR00173">
    <property type="entry name" value="EDTRNSPORT"/>
</dbReference>
<keyword evidence="4 7" id="KW-0812">Transmembrane</keyword>
<sequence length="529" mass="56761">MQVKETKRNHLTLYIGIALVLGIVVGFILNTYYVGNENTQLANAEAQQKFLHDQLKKYETPTDTIAYNKLQALKTAAIVQKVAAEKSITQSDNGTANFATVNKWADSIKKIESSIAMLVDTTNPTYKSLVKQQTLLSAQKAIVLKERDKKLDWFTILADIFLRLIKMIVAPLVFTTLVVGVAKLGDISAVGRIGGKTLLWFITASLVSLLLGLILVNIFQPGIAMHLPLPDVGASSGVDKAALSIKEFFYHVFPASAVDAMAKNEILQIVVFALFFGVAAAALGDVAAPVVRALDAIAHIILKVTGYVMKFAPLAVFGAMAAIIAKQGIGILKTYSIFIGEFYFGLALLWVVLIVAGGLFIGKRVLNLVKRIKEPALIAFSTASSEAAFPKTMLELERFGCKNNIVSFVLPLGYSFNLDGSMMYMTFASLFIAQSYGIHLDIATQISMLLVLMLTSKGIAGVPRASLVVIAGTLATFNIPEAGLALLLGIDPLLDMGRSATNVVGNSIATAVVSKMEGALTEAQPPSDI</sequence>
<keyword evidence="6 7" id="KW-0472">Membrane</keyword>
<dbReference type="InterPro" id="IPR001991">
    <property type="entry name" value="Na-dicarboxylate_symporter"/>
</dbReference>
<feature type="transmembrane region" description="Helical" evidence="7">
    <location>
        <begin position="399"/>
        <end position="416"/>
    </location>
</feature>
<dbReference type="Gene3D" id="1.10.3860.10">
    <property type="entry name" value="Sodium:dicarboxylate symporter"/>
    <property type="match status" value="1"/>
</dbReference>
<feature type="transmembrane region" description="Helical" evidence="7">
    <location>
        <begin position="197"/>
        <end position="219"/>
    </location>
</feature>
<name>A0ABV8QXG5_9BACT</name>
<feature type="transmembrane region" description="Helical" evidence="7">
    <location>
        <begin position="467"/>
        <end position="490"/>
    </location>
</feature>
<evidence type="ECO:0000256" key="5">
    <source>
        <dbReference type="ARBA" id="ARBA00022989"/>
    </source>
</evidence>
<dbReference type="Proteomes" id="UP001595907">
    <property type="component" value="Unassembled WGS sequence"/>
</dbReference>
<dbReference type="InterPro" id="IPR036458">
    <property type="entry name" value="Na:dicarbo_symporter_sf"/>
</dbReference>